<keyword evidence="6" id="KW-0539">Nucleus</keyword>
<dbReference type="PROSITE" id="PS51294">
    <property type="entry name" value="HTH_MYB"/>
    <property type="match status" value="1"/>
</dbReference>
<dbReference type="InterPro" id="IPR001005">
    <property type="entry name" value="SANT/Myb"/>
</dbReference>
<dbReference type="EMBL" id="CP002688">
    <property type="protein sequence ID" value="AED91068.2"/>
    <property type="molecule type" value="Genomic_DNA"/>
</dbReference>
<evidence type="ECO:0000256" key="4">
    <source>
        <dbReference type="ARBA" id="ARBA00023054"/>
    </source>
</evidence>
<dbReference type="Pfam" id="PF14379">
    <property type="entry name" value="Myb_CC_LHEQLE"/>
    <property type="match status" value="1"/>
</dbReference>
<proteinExistence type="inferred from homology"/>
<dbReference type="OrthoDB" id="551907at2759"/>
<dbReference type="AlphaFoldDB" id="A0A2H1ZE52"/>
<dbReference type="Araport" id="AT5G06800"/>
<dbReference type="GeneID" id="830570"/>
<sequence>MMDNINFEFSNASQGSRLQLQQQPPQPFNLQDLNMIQYNQPSSPWTTETFSGLTPYDCTANQSFPVQCSSSKPYPSSFHPYHHQSSDSPSLDQSVSMIPMQPLPDQYMKPLYQRSCSNDFAATNASSASYSLSFEASHDPQELCRRTYSNSNVTHLNFTSSQHQPKQSHPRFSSPPSFSIHGGSMAPNCVNKTRIRWTQDLHEKFVECVNRLGGADKATPKAILKRMDSDGLTIFHVKSHLQKYRIAKYMPESQEEFCVAGKFEKRACAKELSQLDTRTGVQIKEALQLQLDVQRHLHEQLEIQRNLQLRIEEQGKQLKMMMEQQQKNKESLLKKLPDAEASLSLLDPHIHSPPSPFLVHDAEALMLTSYEDTQLQSTKS</sequence>
<dbReference type="NCBIfam" id="TIGR01557">
    <property type="entry name" value="myb_SHAQKYF"/>
    <property type="match status" value="1"/>
</dbReference>
<organism evidence="10 11">
    <name type="scientific">Arabidopsis thaliana</name>
    <name type="common">Mouse-ear cress</name>
    <dbReference type="NCBI Taxonomy" id="3702"/>
    <lineage>
        <taxon>Eukaryota</taxon>
        <taxon>Viridiplantae</taxon>
        <taxon>Streptophyta</taxon>
        <taxon>Embryophyta</taxon>
        <taxon>Tracheophyta</taxon>
        <taxon>Spermatophyta</taxon>
        <taxon>Magnoliopsida</taxon>
        <taxon>eudicotyledons</taxon>
        <taxon>Gunneridae</taxon>
        <taxon>Pentapetalae</taxon>
        <taxon>rosids</taxon>
        <taxon>malvids</taxon>
        <taxon>Brassicales</taxon>
        <taxon>Brassicaceae</taxon>
        <taxon>Camelineae</taxon>
        <taxon>Arabidopsis</taxon>
    </lineage>
</organism>
<dbReference type="RefSeq" id="NP_001318494.1">
    <property type="nucleotide sequence ID" value="NM_001342908.1"/>
</dbReference>
<accession>A0A2H1ZE52</accession>
<evidence type="ECO:0000256" key="5">
    <source>
        <dbReference type="ARBA" id="ARBA00023163"/>
    </source>
</evidence>
<keyword evidence="11" id="KW-1185">Reference proteome</keyword>
<dbReference type="InterPro" id="IPR017930">
    <property type="entry name" value="Myb_dom"/>
</dbReference>
<dbReference type="SUPFAM" id="SSF46689">
    <property type="entry name" value="Homeodomain-like"/>
    <property type="match status" value="1"/>
</dbReference>
<keyword evidence="3" id="KW-0805">Transcription regulation</keyword>
<feature type="domain" description="HTH myb-type" evidence="8">
    <location>
        <begin position="191"/>
        <end position="249"/>
    </location>
</feature>
<dbReference type="GO" id="GO:0005634">
    <property type="term" value="C:nucleus"/>
    <property type="evidence" value="ECO:0007669"/>
    <property type="project" value="UniProtKB-SubCell"/>
</dbReference>
<dbReference type="PANTHER" id="PTHR31499:SF85">
    <property type="entry name" value="TRANSCRIPTION FACTOR MYB-RELATED FAMILY"/>
    <property type="match status" value="1"/>
</dbReference>
<dbReference type="InterPro" id="IPR046955">
    <property type="entry name" value="PHR1-like"/>
</dbReference>
<dbReference type="OMA" id="FEANHDP"/>
<gene>
    <name evidence="10" type="primary">MPH15.16</name>
    <name evidence="10" type="synonym">MPH15_16</name>
    <name evidence="9 10" type="ordered locus">At5g06800</name>
</gene>
<dbReference type="InterPro" id="IPR006447">
    <property type="entry name" value="Myb_dom_plants"/>
</dbReference>
<protein>
    <submittedName>
        <fullName evidence="10">Myb-like HTH transcriptional regulator family protein</fullName>
    </submittedName>
</protein>
<reference evidence="11" key="2">
    <citation type="journal article" date="2017" name="Plant J.">
        <title>Araport11: a complete reannotation of the Arabidopsis thaliana reference genome.</title>
        <authorList>
            <person name="Cheng C.Y."/>
            <person name="Krishnakumar V."/>
            <person name="Chan A.P."/>
            <person name="Thibaud-Nissen F."/>
            <person name="Schobel S."/>
            <person name="Town C.D."/>
        </authorList>
    </citation>
    <scope>GENOME REANNOTATION</scope>
    <source>
        <strain evidence="11">cv. Columbia</strain>
    </source>
</reference>
<evidence type="ECO:0000256" key="6">
    <source>
        <dbReference type="ARBA" id="ARBA00023242"/>
    </source>
</evidence>
<evidence type="ECO:0000256" key="2">
    <source>
        <dbReference type="ARBA" id="ARBA00006783"/>
    </source>
</evidence>
<dbReference type="InterPro" id="IPR025756">
    <property type="entry name" value="Myb_CC_LHEQLE"/>
</dbReference>
<dbReference type="PANTHER" id="PTHR31499">
    <property type="entry name" value="MYB FAMILY TRANSCRIPTION FACTOR PHL11"/>
    <property type="match status" value="1"/>
</dbReference>
<evidence type="ECO:0000313" key="9">
    <source>
        <dbReference type="Araport" id="AT5G06800"/>
    </source>
</evidence>
<dbReference type="ExpressionAtlas" id="A0A2H1ZE52">
    <property type="expression patterns" value="baseline and differential"/>
</dbReference>
<evidence type="ECO:0000256" key="1">
    <source>
        <dbReference type="ARBA" id="ARBA00004123"/>
    </source>
</evidence>
<dbReference type="InterPro" id="IPR009057">
    <property type="entry name" value="Homeodomain-like_sf"/>
</dbReference>
<dbReference type="GO" id="GO:0003700">
    <property type="term" value="F:DNA-binding transcription factor activity"/>
    <property type="evidence" value="ECO:0007669"/>
    <property type="project" value="InterPro"/>
</dbReference>
<evidence type="ECO:0000313" key="10">
    <source>
        <dbReference type="EMBL" id="AED91068.2"/>
    </source>
</evidence>
<dbReference type="FunFam" id="1.10.10.60:FF:000002">
    <property type="entry name" value="Myb family transcription factor"/>
    <property type="match status" value="1"/>
</dbReference>
<keyword evidence="4 7" id="KW-0175">Coiled coil</keyword>
<reference evidence="10 11" key="1">
    <citation type="journal article" date="2000" name="Nature">
        <title>Sequence and analysis of chromosome 5 of the plant Arabidopsis thaliana.</title>
        <authorList>
            <consortium name="Kazusa DNA Research Institute"/>
            <consortium name="Cold Spring Harbor and Washington University in St Louis Sequencing Consortium"/>
            <consortium name="European Union Arabidopsis Genome Sequencing Consortium"/>
            <person name="Tabata S."/>
            <person name="Kaneko T."/>
            <person name="Nakamura Y."/>
            <person name="Kotani H."/>
            <person name="Kato T."/>
            <person name="Asamizu E."/>
            <person name="Miyajima N."/>
            <person name="Sasamoto S."/>
            <person name="Kimura T."/>
            <person name="Hosouchi T."/>
            <person name="Kawashima K."/>
            <person name="Kohara M."/>
            <person name="Matsumoto M."/>
            <person name="Matsuno A."/>
            <person name="Muraki A."/>
            <person name="Nakayama S."/>
            <person name="Nakazaki N."/>
            <person name="Naruo K."/>
            <person name="Okumura S."/>
            <person name="Shinpo S."/>
            <person name="Takeuchi C."/>
            <person name="Wada T."/>
            <person name="Watanabe A."/>
            <person name="Yamada M."/>
            <person name="Yasuda M."/>
            <person name="Sato S."/>
            <person name="de la Bastide M."/>
            <person name="Huang E."/>
            <person name="Spiegel L."/>
            <person name="Gnoj L."/>
            <person name="O'Shaughnessy A."/>
            <person name="Preston R."/>
            <person name="Habermann K."/>
            <person name="Murray J."/>
            <person name="Johnson D."/>
            <person name="Rohlfing T."/>
            <person name="Nelson J."/>
            <person name="Stoneking T."/>
            <person name="Pepin K."/>
            <person name="Spieth J."/>
            <person name="Sekhon M."/>
            <person name="Armstrong J."/>
            <person name="Becker M."/>
            <person name="Belter E."/>
            <person name="Cordum H."/>
            <person name="Cordes M."/>
            <person name="Courtney L."/>
            <person name="Courtney W."/>
            <person name="Dante M."/>
            <person name="Du H."/>
            <person name="Edwards J."/>
            <person name="Fryman J."/>
            <person name="Haakensen B."/>
            <person name="Lamar E."/>
            <person name="Latreille P."/>
            <person name="Leonard S."/>
            <person name="Meyer R."/>
            <person name="Mulvaney E."/>
            <person name="Ozersky P."/>
            <person name="Riley A."/>
            <person name="Strowmatt C."/>
            <person name="Wagner-McPherson C."/>
            <person name="Wollam A."/>
            <person name="Yoakum M."/>
            <person name="Bell M."/>
            <person name="Dedhia N."/>
            <person name="Parnell L."/>
            <person name="Shah R."/>
            <person name="Rodriguez M."/>
            <person name="See L.H."/>
            <person name="Vil D."/>
            <person name="Baker J."/>
            <person name="Kirchoff K."/>
            <person name="Toth K."/>
            <person name="King L."/>
            <person name="Bahret A."/>
            <person name="Miller B."/>
            <person name="Marra M."/>
            <person name="Martienssen R."/>
            <person name="McCombie W.R."/>
            <person name="Wilson R.K."/>
            <person name="Murphy G."/>
            <person name="Bancroft I."/>
            <person name="Volckaert G."/>
            <person name="Wambutt R."/>
            <person name="Dusterhoft A."/>
            <person name="Stiekema W."/>
            <person name="Pohl T."/>
            <person name="Entian K.D."/>
            <person name="Terryn N."/>
            <person name="Hartley N."/>
            <person name="Bent E."/>
            <person name="Johnson S."/>
            <person name="Langham S.A."/>
            <person name="McCullagh B."/>
            <person name="Robben J."/>
            <person name="Grymonprez B."/>
            <person name="Zimmermann W."/>
            <person name="Ramsperger U."/>
            <person name="Wedler H."/>
            <person name="Balke K."/>
            <person name="Wedler E."/>
            <person name="Peters S."/>
            <person name="van Staveren M."/>
            <person name="Dirkse W."/>
            <person name="Mooijman P."/>
            <person name="Lankhorst R.K."/>
            <person name="Weitzenegger T."/>
            <person name="Bothe G."/>
            <person name="Rose M."/>
            <person name="Hauf J."/>
            <person name="Berneiser S."/>
            <person name="Hempel S."/>
            <person name="Feldpausch M."/>
            <person name="Lamberth S."/>
            <person name="Villarroel R."/>
            <person name="Gielen J."/>
            <person name="Ardiles W."/>
            <person name="Bents O."/>
            <person name="Lemcke K."/>
            <person name="Kolesov G."/>
            <person name="Mayer K."/>
            <person name="Rudd S."/>
            <person name="Schoof H."/>
            <person name="Schueller C."/>
            <person name="Zaccaria P."/>
            <person name="Mewes H.W."/>
            <person name="Bevan M."/>
            <person name="Fransz P."/>
        </authorList>
    </citation>
    <scope>NUCLEOTIDE SEQUENCE [LARGE SCALE GENOMIC DNA]</scope>
    <source>
        <strain evidence="11">cv. Columbia</strain>
    </source>
</reference>
<evidence type="ECO:0000256" key="3">
    <source>
        <dbReference type="ARBA" id="ARBA00023015"/>
    </source>
</evidence>
<evidence type="ECO:0000259" key="8">
    <source>
        <dbReference type="PROSITE" id="PS51294"/>
    </source>
</evidence>
<evidence type="ECO:0000313" key="11">
    <source>
        <dbReference type="Proteomes" id="UP000006548"/>
    </source>
</evidence>
<comment type="similarity">
    <text evidence="2">Belongs to the MYB-CC family.</text>
</comment>
<evidence type="ECO:0000256" key="7">
    <source>
        <dbReference type="SAM" id="Coils"/>
    </source>
</evidence>
<dbReference type="SMR" id="A0A2H1ZE52"/>
<comment type="subcellular location">
    <subcellularLocation>
        <location evidence="1">Nucleus</location>
    </subcellularLocation>
</comment>
<dbReference type="Pfam" id="PF00249">
    <property type="entry name" value="Myb_DNA-binding"/>
    <property type="match status" value="1"/>
</dbReference>
<dbReference type="GO" id="GO:0003677">
    <property type="term" value="F:DNA binding"/>
    <property type="evidence" value="ECO:0007669"/>
    <property type="project" value="InterPro"/>
</dbReference>
<feature type="coiled-coil region" evidence="7">
    <location>
        <begin position="284"/>
        <end position="342"/>
    </location>
</feature>
<dbReference type="Proteomes" id="UP000006548">
    <property type="component" value="Chromosome 5"/>
</dbReference>
<name>A0A2H1ZE52_ARATH</name>
<dbReference type="Gene3D" id="1.10.10.60">
    <property type="entry name" value="Homeodomain-like"/>
    <property type="match status" value="1"/>
</dbReference>
<keyword evidence="5" id="KW-0804">Transcription</keyword>
<dbReference type="TAIR" id="AT5G06800"/>